<name>A0AAW1V389_9CUCU</name>
<dbReference type="Gene3D" id="3.60.10.10">
    <property type="entry name" value="Endonuclease/exonuclease/phosphatase"/>
    <property type="match status" value="1"/>
</dbReference>
<proteinExistence type="predicted"/>
<reference evidence="3 4" key="1">
    <citation type="submission" date="2023-03" db="EMBL/GenBank/DDBJ databases">
        <title>Genome insight into feeding habits of ladybird beetles.</title>
        <authorList>
            <person name="Li H.-S."/>
            <person name="Huang Y.-H."/>
            <person name="Pang H."/>
        </authorList>
    </citation>
    <scope>NUCLEOTIDE SEQUENCE [LARGE SCALE GENOMIC DNA]</scope>
    <source>
        <strain evidence="3">SYSU_2023b</strain>
        <tissue evidence="3">Whole body</tissue>
    </source>
</reference>
<dbReference type="SUPFAM" id="SSF56672">
    <property type="entry name" value="DNA/RNA polymerases"/>
    <property type="match status" value="1"/>
</dbReference>
<evidence type="ECO:0000259" key="2">
    <source>
        <dbReference type="PROSITE" id="PS50878"/>
    </source>
</evidence>
<dbReference type="InterPro" id="IPR036691">
    <property type="entry name" value="Endo/exonu/phosph_ase_sf"/>
</dbReference>
<dbReference type="PROSITE" id="PS50878">
    <property type="entry name" value="RT_POL"/>
    <property type="match status" value="1"/>
</dbReference>
<sequence>MLISETFLKPSKTFRIQNYQIYRTDRTTGRGGGTAILIKQGITHEEIETESLQSIENTGIRIKTRNGDLICYAVYNPPGTTITDVDIKKLFRHNIATIAAGDLNAKHRAWNSRVTNAAGKQLLEIANENDLIIAAPSEHTHLCTGTNTTDLLDIAVIQNVRWAYRLETIMDLSSDHLPVILELETGVEEKRRTIMKTNWLRYKERLRAKKRDIQNTEQLEEAIEDIENRIKNAVEEATTTTEVTSREPIPKNLKILLIQKRSALRKYRRTLHPEDKKILNKRTQEVKEQLREHRTKEWDKKLESLESENTSLWQMAQQVMGKKTRRRMPRIVHTGGVALTDADKAEVFATHLESQFTNNPENQDVDVNFNMNVNRIGTRIETPNENEEDDEIEEISESEIQDILKNLKTRKAPGPDGIKNQALKYLPEEAIQEITEIARGVFRTEQFPKIWKEAVTIMLHKYGKPTNEANSYRPISLLPALSKVIERTLYKRLKSFADSRNILPDHQFGFRTEHSTIYQLARMTEDIKDKLNISIPTGAIFLDIEKAFDKVWHHGLIYKLKRDKFPRKLVNIVQAYLSGRTFRVRIGDQLSSIKEVHAGVPQGSVIGPLLYNIYTADIKTPEKCKIAQFADDTALYISSRRKEGVQKGLQEDLLKIHKYFEKWKIKVNPIKTVGVYFDHKRREKNQRTSFSTVIPSNGKRKQST</sequence>
<keyword evidence="4" id="KW-1185">Reference proteome</keyword>
<dbReference type="PANTHER" id="PTHR36688">
    <property type="entry name" value="ENDO/EXONUCLEASE/PHOSPHATASE DOMAIN-CONTAINING PROTEIN"/>
    <property type="match status" value="1"/>
</dbReference>
<dbReference type="Proteomes" id="UP001431783">
    <property type="component" value="Unassembled WGS sequence"/>
</dbReference>
<evidence type="ECO:0000313" key="3">
    <source>
        <dbReference type="EMBL" id="KAK9887253.1"/>
    </source>
</evidence>
<organism evidence="3 4">
    <name type="scientific">Henosepilachna vigintioctopunctata</name>
    <dbReference type="NCBI Taxonomy" id="420089"/>
    <lineage>
        <taxon>Eukaryota</taxon>
        <taxon>Metazoa</taxon>
        <taxon>Ecdysozoa</taxon>
        <taxon>Arthropoda</taxon>
        <taxon>Hexapoda</taxon>
        <taxon>Insecta</taxon>
        <taxon>Pterygota</taxon>
        <taxon>Neoptera</taxon>
        <taxon>Endopterygota</taxon>
        <taxon>Coleoptera</taxon>
        <taxon>Polyphaga</taxon>
        <taxon>Cucujiformia</taxon>
        <taxon>Coccinelloidea</taxon>
        <taxon>Coccinellidae</taxon>
        <taxon>Epilachninae</taxon>
        <taxon>Epilachnini</taxon>
        <taxon>Henosepilachna</taxon>
    </lineage>
</organism>
<evidence type="ECO:0000313" key="4">
    <source>
        <dbReference type="Proteomes" id="UP001431783"/>
    </source>
</evidence>
<dbReference type="InterPro" id="IPR000477">
    <property type="entry name" value="RT_dom"/>
</dbReference>
<comment type="caution">
    <text evidence="3">The sequence shown here is derived from an EMBL/GenBank/DDBJ whole genome shotgun (WGS) entry which is preliminary data.</text>
</comment>
<dbReference type="InterPro" id="IPR043502">
    <property type="entry name" value="DNA/RNA_pol_sf"/>
</dbReference>
<feature type="coiled-coil region" evidence="1">
    <location>
        <begin position="209"/>
        <end position="243"/>
    </location>
</feature>
<accession>A0AAW1V389</accession>
<keyword evidence="1" id="KW-0175">Coiled coil</keyword>
<evidence type="ECO:0000256" key="1">
    <source>
        <dbReference type="SAM" id="Coils"/>
    </source>
</evidence>
<dbReference type="AlphaFoldDB" id="A0AAW1V389"/>
<gene>
    <name evidence="3" type="ORF">WA026_021104</name>
</gene>
<dbReference type="PANTHER" id="PTHR36688:SF2">
    <property type="entry name" value="ENDONUCLEASE_EXONUCLEASE_PHOSPHATASE DOMAIN-CONTAINING PROTEIN"/>
    <property type="match status" value="1"/>
</dbReference>
<dbReference type="InterPro" id="IPR052560">
    <property type="entry name" value="RdDP_mobile_element"/>
</dbReference>
<dbReference type="InterPro" id="IPR005135">
    <property type="entry name" value="Endo/exonuclease/phosphatase"/>
</dbReference>
<dbReference type="Pfam" id="PF00078">
    <property type="entry name" value="RVT_1"/>
    <property type="match status" value="1"/>
</dbReference>
<dbReference type="GO" id="GO:0003824">
    <property type="term" value="F:catalytic activity"/>
    <property type="evidence" value="ECO:0007669"/>
    <property type="project" value="InterPro"/>
</dbReference>
<dbReference type="GO" id="GO:0071897">
    <property type="term" value="P:DNA biosynthetic process"/>
    <property type="evidence" value="ECO:0007669"/>
    <property type="project" value="UniProtKB-ARBA"/>
</dbReference>
<dbReference type="EMBL" id="JARQZJ010000106">
    <property type="protein sequence ID" value="KAK9887253.1"/>
    <property type="molecule type" value="Genomic_DNA"/>
</dbReference>
<dbReference type="CDD" id="cd01650">
    <property type="entry name" value="RT_nLTR_like"/>
    <property type="match status" value="1"/>
</dbReference>
<dbReference type="SUPFAM" id="SSF56219">
    <property type="entry name" value="DNase I-like"/>
    <property type="match status" value="1"/>
</dbReference>
<feature type="domain" description="Reverse transcriptase" evidence="2">
    <location>
        <begin position="440"/>
        <end position="694"/>
    </location>
</feature>
<dbReference type="Pfam" id="PF14529">
    <property type="entry name" value="Exo_endo_phos_2"/>
    <property type="match status" value="1"/>
</dbReference>
<protein>
    <recommendedName>
        <fullName evidence="2">Reverse transcriptase domain-containing protein</fullName>
    </recommendedName>
</protein>